<dbReference type="InterPro" id="IPR005532">
    <property type="entry name" value="SUMF_dom"/>
</dbReference>
<dbReference type="SUPFAM" id="SSF56436">
    <property type="entry name" value="C-type lectin-like"/>
    <property type="match status" value="1"/>
</dbReference>
<proteinExistence type="predicted"/>
<organism evidence="3 4">
    <name type="scientific">Labilithrix luteola</name>
    <dbReference type="NCBI Taxonomy" id="1391654"/>
    <lineage>
        <taxon>Bacteria</taxon>
        <taxon>Pseudomonadati</taxon>
        <taxon>Myxococcota</taxon>
        <taxon>Polyangia</taxon>
        <taxon>Polyangiales</taxon>
        <taxon>Labilitrichaceae</taxon>
        <taxon>Labilithrix</taxon>
    </lineage>
</organism>
<evidence type="ECO:0000256" key="1">
    <source>
        <dbReference type="SAM" id="SignalP"/>
    </source>
</evidence>
<dbReference type="Pfam" id="PF03781">
    <property type="entry name" value="FGE-sulfatase"/>
    <property type="match status" value="1"/>
</dbReference>
<gene>
    <name evidence="3" type="ORF">AKJ09_08584</name>
</gene>
<dbReference type="EMBL" id="CP012333">
    <property type="protein sequence ID" value="AKV01921.1"/>
    <property type="molecule type" value="Genomic_DNA"/>
</dbReference>
<dbReference type="Gene3D" id="3.90.1580.10">
    <property type="entry name" value="paralog of FGE (formylglycine-generating enzyme)"/>
    <property type="match status" value="1"/>
</dbReference>
<dbReference type="Proteomes" id="UP000064967">
    <property type="component" value="Chromosome"/>
</dbReference>
<dbReference type="KEGG" id="llu:AKJ09_08584"/>
<evidence type="ECO:0000313" key="4">
    <source>
        <dbReference type="Proteomes" id="UP000064967"/>
    </source>
</evidence>
<keyword evidence="4" id="KW-1185">Reference proteome</keyword>
<accession>A0A0K1Q7X9</accession>
<evidence type="ECO:0000313" key="3">
    <source>
        <dbReference type="EMBL" id="AKV01921.1"/>
    </source>
</evidence>
<feature type="signal peptide" evidence="1">
    <location>
        <begin position="1"/>
        <end position="30"/>
    </location>
</feature>
<keyword evidence="1" id="KW-0732">Signal</keyword>
<protein>
    <recommendedName>
        <fullName evidence="2">Sulfatase-modifying factor enzyme-like domain-containing protein</fullName>
    </recommendedName>
</protein>
<sequence length="317" mass="34012">MSAKHLLALLGVATPATVAGALALACSSFANDAGVRVPAGGVAANSLAAKSSHARDHRSARLGETSKEALVETKSHCPGGMIEIEASGSGTNITRDFCIDRYEASLVEVLPNGDERTFSPFESVEGREVRAVSEPHVFPQGYISAVEAQHACAASGKRLCAVGEWRKACRGPAARTFGYGNRREPGRCNDRGRNPVIALYGRGHWTWRTMNEPQLNQLENTLSRTGDHVECTNGYGVFDMVGNLHEWVADPNGTFYGGYYQDVQSVGHGEGCGYLTTAHEARYHDYSTGFRCCADLTPRGEKALGGEGGASGRRFLR</sequence>
<dbReference type="PROSITE" id="PS51257">
    <property type="entry name" value="PROKAR_LIPOPROTEIN"/>
    <property type="match status" value="1"/>
</dbReference>
<name>A0A0K1Q7X9_9BACT</name>
<dbReference type="RefSeq" id="WP_240488766.1">
    <property type="nucleotide sequence ID" value="NZ_CP012333.1"/>
</dbReference>
<dbReference type="STRING" id="1391654.AKJ09_08584"/>
<dbReference type="InterPro" id="IPR016187">
    <property type="entry name" value="CTDL_fold"/>
</dbReference>
<feature type="domain" description="Sulfatase-modifying factor enzyme-like" evidence="2">
    <location>
        <begin position="133"/>
        <end position="253"/>
    </location>
</feature>
<dbReference type="InterPro" id="IPR042095">
    <property type="entry name" value="SUMF_sf"/>
</dbReference>
<evidence type="ECO:0000259" key="2">
    <source>
        <dbReference type="Pfam" id="PF03781"/>
    </source>
</evidence>
<dbReference type="AlphaFoldDB" id="A0A0K1Q7X9"/>
<feature type="chain" id="PRO_5005466950" description="Sulfatase-modifying factor enzyme-like domain-containing protein" evidence="1">
    <location>
        <begin position="31"/>
        <end position="317"/>
    </location>
</feature>
<reference evidence="3 4" key="1">
    <citation type="submission" date="2015-08" db="EMBL/GenBank/DDBJ databases">
        <authorList>
            <person name="Babu N.S."/>
            <person name="Beckwith C.J."/>
            <person name="Beseler K.G."/>
            <person name="Brison A."/>
            <person name="Carone J.V."/>
            <person name="Caskin T.P."/>
            <person name="Diamond M."/>
            <person name="Durham M.E."/>
            <person name="Foxe J.M."/>
            <person name="Go M."/>
            <person name="Henderson B.A."/>
            <person name="Jones I.B."/>
            <person name="McGettigan J.A."/>
            <person name="Micheletti S.J."/>
            <person name="Nasrallah M.E."/>
            <person name="Ortiz D."/>
            <person name="Piller C.R."/>
            <person name="Privatt S.R."/>
            <person name="Schneider S.L."/>
            <person name="Sharp S."/>
            <person name="Smith T.C."/>
            <person name="Stanton J.D."/>
            <person name="Ullery H.E."/>
            <person name="Wilson R.J."/>
            <person name="Serrano M.G."/>
            <person name="Buck G."/>
            <person name="Lee V."/>
            <person name="Wang Y."/>
            <person name="Carvalho R."/>
            <person name="Voegtly L."/>
            <person name="Shi R."/>
            <person name="Duckworth R."/>
            <person name="Johnson A."/>
            <person name="Loviza R."/>
            <person name="Walstead R."/>
            <person name="Shah Z."/>
            <person name="Kiflezghi M."/>
            <person name="Wade K."/>
            <person name="Ball S.L."/>
            <person name="Bradley K.W."/>
            <person name="Asai D.J."/>
            <person name="Bowman C.A."/>
            <person name="Russell D.A."/>
            <person name="Pope W.H."/>
            <person name="Jacobs-Sera D."/>
            <person name="Hendrix R.W."/>
            <person name="Hatfull G.F."/>
        </authorList>
    </citation>
    <scope>NUCLEOTIDE SEQUENCE [LARGE SCALE GENOMIC DNA]</scope>
    <source>
        <strain evidence="3 4">DSM 27648</strain>
    </source>
</reference>